<dbReference type="RefSeq" id="WP_323337018.1">
    <property type="nucleotide sequence ID" value="NZ_JAYFSI010000020.1"/>
</dbReference>
<sequence length="205" mass="22177">MLKYFVSTHRTQGERDNDFNNTRDAEIVDLASLSHEDPDNAYCGCARSFVGIHSRQATTTAEIIETDMTPVQFVRRFYAALVGIGLPDSAELRGDRSAAGGSTVAGRHRRRTPMPRDPRTQPSRRNLSGPHRSRPAPRLKEPSCPVPPTRGAPARSSSTRPSPPAQYSRATSPRSASADDVITAIDKADAAELEATVPAGEAGER</sequence>
<dbReference type="EMBL" id="JAYFSI010000020">
    <property type="protein sequence ID" value="MEA5367206.1"/>
    <property type="molecule type" value="Genomic_DNA"/>
</dbReference>
<reference evidence="3 4" key="1">
    <citation type="submission" date="2023-12" db="EMBL/GenBank/DDBJ databases">
        <title>Amycolatopsis sp. V23-08.</title>
        <authorList>
            <person name="Somphong A."/>
        </authorList>
    </citation>
    <scope>NUCLEOTIDE SEQUENCE [LARGE SCALE GENOMIC DNA]</scope>
    <source>
        <strain evidence="3 4">V23-08</strain>
    </source>
</reference>
<evidence type="ECO:0000313" key="4">
    <source>
        <dbReference type="Proteomes" id="UP001304298"/>
    </source>
</evidence>
<dbReference type="InterPro" id="IPR056132">
    <property type="entry name" value="DUF7715"/>
</dbReference>
<keyword evidence="4" id="KW-1185">Reference proteome</keyword>
<feature type="compositionally biased region" description="Low complexity" evidence="1">
    <location>
        <begin position="151"/>
        <end position="160"/>
    </location>
</feature>
<feature type="region of interest" description="Disordered" evidence="1">
    <location>
        <begin position="90"/>
        <end position="181"/>
    </location>
</feature>
<evidence type="ECO:0000256" key="1">
    <source>
        <dbReference type="SAM" id="MobiDB-lite"/>
    </source>
</evidence>
<protein>
    <recommendedName>
        <fullName evidence="2">DUF7715 domain-containing protein</fullName>
    </recommendedName>
</protein>
<evidence type="ECO:0000313" key="3">
    <source>
        <dbReference type="EMBL" id="MEA5367206.1"/>
    </source>
</evidence>
<proteinExistence type="predicted"/>
<dbReference type="Proteomes" id="UP001304298">
    <property type="component" value="Unassembled WGS sequence"/>
</dbReference>
<accession>A0ABU5RPH1</accession>
<organism evidence="3 4">
    <name type="scientific">Amycolatopsis heterodermiae</name>
    <dbReference type="NCBI Taxonomy" id="3110235"/>
    <lineage>
        <taxon>Bacteria</taxon>
        <taxon>Bacillati</taxon>
        <taxon>Actinomycetota</taxon>
        <taxon>Actinomycetes</taxon>
        <taxon>Pseudonocardiales</taxon>
        <taxon>Pseudonocardiaceae</taxon>
        <taxon>Amycolatopsis</taxon>
    </lineage>
</organism>
<name>A0ABU5RPH1_9PSEU</name>
<feature type="domain" description="DUF7715" evidence="2">
    <location>
        <begin position="2"/>
        <end position="90"/>
    </location>
</feature>
<comment type="caution">
    <text evidence="3">The sequence shown here is derived from an EMBL/GenBank/DDBJ whole genome shotgun (WGS) entry which is preliminary data.</text>
</comment>
<gene>
    <name evidence="3" type="ORF">VA596_47300</name>
</gene>
<dbReference type="Pfam" id="PF24831">
    <property type="entry name" value="DUF7715"/>
    <property type="match status" value="1"/>
</dbReference>
<evidence type="ECO:0000259" key="2">
    <source>
        <dbReference type="Pfam" id="PF24831"/>
    </source>
</evidence>